<feature type="region of interest" description="Disordered" evidence="1">
    <location>
        <begin position="14"/>
        <end position="35"/>
    </location>
</feature>
<proteinExistence type="predicted"/>
<dbReference type="AlphaFoldDB" id="A0A915J2I9"/>
<organism evidence="2 3">
    <name type="scientific">Romanomermis culicivorax</name>
    <name type="common">Nematode worm</name>
    <dbReference type="NCBI Taxonomy" id="13658"/>
    <lineage>
        <taxon>Eukaryota</taxon>
        <taxon>Metazoa</taxon>
        <taxon>Ecdysozoa</taxon>
        <taxon>Nematoda</taxon>
        <taxon>Enoplea</taxon>
        <taxon>Dorylaimia</taxon>
        <taxon>Mermithida</taxon>
        <taxon>Mermithoidea</taxon>
        <taxon>Mermithidae</taxon>
        <taxon>Romanomermis</taxon>
    </lineage>
</organism>
<evidence type="ECO:0000313" key="3">
    <source>
        <dbReference type="WBParaSite" id="nRc.2.0.1.t19912-RA"/>
    </source>
</evidence>
<accession>A0A915J2I9</accession>
<dbReference type="Proteomes" id="UP000887565">
    <property type="component" value="Unplaced"/>
</dbReference>
<sequence length="112" mass="11449">MLLLQPTNIAQSSAVPTVSLRPHNPPLSTFSTPALDGTAQPQALLISTTTATANSQAPPSLNQNSLIAAIICPNAPAILQIPPPSTAAQVNNDQTVARTDSSDSSINIEPSA</sequence>
<dbReference type="WBParaSite" id="nRc.2.0.1.t19912-RA">
    <property type="protein sequence ID" value="nRc.2.0.1.t19912-RA"/>
    <property type="gene ID" value="nRc.2.0.1.g19912"/>
</dbReference>
<reference evidence="3" key="1">
    <citation type="submission" date="2022-11" db="UniProtKB">
        <authorList>
            <consortium name="WormBaseParasite"/>
        </authorList>
    </citation>
    <scope>IDENTIFICATION</scope>
</reference>
<keyword evidence="2" id="KW-1185">Reference proteome</keyword>
<evidence type="ECO:0000256" key="1">
    <source>
        <dbReference type="SAM" id="MobiDB-lite"/>
    </source>
</evidence>
<protein>
    <submittedName>
        <fullName evidence="3">Uncharacterized protein</fullName>
    </submittedName>
</protein>
<evidence type="ECO:0000313" key="2">
    <source>
        <dbReference type="Proteomes" id="UP000887565"/>
    </source>
</evidence>
<name>A0A915J2I9_ROMCU</name>